<protein>
    <submittedName>
        <fullName evidence="2">Uncharacterized protein</fullName>
    </submittedName>
</protein>
<name>A0AAE9HYZ4_9BURK</name>
<reference evidence="2" key="1">
    <citation type="journal article" date="2022" name="Microbiol. Resour. Announc.">
        <title>Genome Sequence of Cupriavidus campinensis Strain G5, a Member of a Bacterial Consortium Capable of Polyethylene Degradation.</title>
        <authorList>
            <person name="Schneider B."/>
            <person name="Pfeiffer F."/>
            <person name="Dyall-Smith M."/>
            <person name="Kunte H.J."/>
        </authorList>
    </citation>
    <scope>NUCLEOTIDE SEQUENCE</scope>
    <source>
        <strain evidence="2">G5</strain>
    </source>
</reference>
<dbReference type="RefSeq" id="WP_250024591.1">
    <property type="nucleotide sequence ID" value="NZ_CP097330.1"/>
</dbReference>
<sequence>MTKRSLLAMAAAGCLAACVGSTPPPALGARISLTGEVRIIGNAPHPMAVLQVDDQTIWELTGISIALARPLVGRRTTVRGTVRRAPAPGTWMPALEVESTAPP</sequence>
<dbReference type="Proteomes" id="UP001056132">
    <property type="component" value="Chromosome 1"/>
</dbReference>
<evidence type="ECO:0000313" key="2">
    <source>
        <dbReference type="EMBL" id="URF02947.1"/>
    </source>
</evidence>
<feature type="chain" id="PRO_5041939889" evidence="1">
    <location>
        <begin position="29"/>
        <end position="103"/>
    </location>
</feature>
<evidence type="ECO:0000313" key="3">
    <source>
        <dbReference type="Proteomes" id="UP001056132"/>
    </source>
</evidence>
<dbReference type="AlphaFoldDB" id="A0AAE9HYZ4"/>
<evidence type="ECO:0000256" key="1">
    <source>
        <dbReference type="SAM" id="SignalP"/>
    </source>
</evidence>
<proteinExistence type="predicted"/>
<dbReference type="EMBL" id="CP097330">
    <property type="protein sequence ID" value="URF02947.1"/>
    <property type="molecule type" value="Genomic_DNA"/>
</dbReference>
<feature type="signal peptide" evidence="1">
    <location>
        <begin position="1"/>
        <end position="28"/>
    </location>
</feature>
<keyword evidence="1" id="KW-0732">Signal</keyword>
<gene>
    <name evidence="2" type="ORF">M5D45_10295</name>
</gene>
<dbReference type="KEGG" id="ccam:M5D45_10295"/>
<reference evidence="2" key="2">
    <citation type="submission" date="2022-05" db="EMBL/GenBank/DDBJ databases">
        <authorList>
            <person name="Kunte H.-J."/>
        </authorList>
    </citation>
    <scope>NUCLEOTIDE SEQUENCE</scope>
    <source>
        <strain evidence="2">G5</strain>
    </source>
</reference>
<accession>A0AAE9HYZ4</accession>
<organism evidence="2 3">
    <name type="scientific">Cupriavidus campinensis</name>
    <dbReference type="NCBI Taxonomy" id="151783"/>
    <lineage>
        <taxon>Bacteria</taxon>
        <taxon>Pseudomonadati</taxon>
        <taxon>Pseudomonadota</taxon>
        <taxon>Betaproteobacteria</taxon>
        <taxon>Burkholderiales</taxon>
        <taxon>Burkholderiaceae</taxon>
        <taxon>Cupriavidus</taxon>
    </lineage>
</organism>